<dbReference type="AlphaFoldDB" id="A0A090TZ41"/>
<comment type="caution">
    <text evidence="1">The sequence shown here is derived from an EMBL/GenBank/DDBJ whole genome shotgun (WGS) entry which is preliminary data.</text>
</comment>
<gene>
    <name evidence="1" type="ORF">JCM19240_1574</name>
</gene>
<proteinExistence type="predicted"/>
<name>A0A090TZ41_9VIBR</name>
<sequence length="114" mass="12670">MLVIENGAFALFGSFAFNGLVYHKVDSTDMLVASSIRSFWQEKQTSNTVYKPYITDDTVGVQFYSSTPNGGLVIDTKGGKSTLVGDMNLNFNAGYRPTFLKGAYTWKKGAWRDF</sequence>
<accession>A0A090TZ41</accession>
<protein>
    <submittedName>
        <fullName evidence="1">Uncharacterized protein</fullName>
    </submittedName>
</protein>
<evidence type="ECO:0000313" key="2">
    <source>
        <dbReference type="Proteomes" id="UP000029224"/>
    </source>
</evidence>
<organism evidence="1 2">
    <name type="scientific">Vibrio maritimus</name>
    <dbReference type="NCBI Taxonomy" id="990268"/>
    <lineage>
        <taxon>Bacteria</taxon>
        <taxon>Pseudomonadati</taxon>
        <taxon>Pseudomonadota</taxon>
        <taxon>Gammaproteobacteria</taxon>
        <taxon>Vibrionales</taxon>
        <taxon>Vibrionaceae</taxon>
        <taxon>Vibrio</taxon>
    </lineage>
</organism>
<evidence type="ECO:0000313" key="1">
    <source>
        <dbReference type="EMBL" id="GAL36132.1"/>
    </source>
</evidence>
<dbReference type="Proteomes" id="UP000029224">
    <property type="component" value="Unassembled WGS sequence"/>
</dbReference>
<reference evidence="1 2" key="2">
    <citation type="submission" date="2014-09" db="EMBL/GenBank/DDBJ databases">
        <authorList>
            <consortium name="NBRP consortium"/>
            <person name="Sawabe T."/>
            <person name="Meirelles P."/>
            <person name="Nakanishi M."/>
            <person name="Sayaka M."/>
            <person name="Hattori M."/>
            <person name="Ohkuma M."/>
        </authorList>
    </citation>
    <scope>NUCLEOTIDE SEQUENCE [LARGE SCALE GENOMIC DNA]</scope>
    <source>
        <strain evidence="1 2">JCM 19240</strain>
    </source>
</reference>
<dbReference type="EMBL" id="BBMT01000009">
    <property type="protein sequence ID" value="GAL36132.1"/>
    <property type="molecule type" value="Genomic_DNA"/>
</dbReference>
<reference evidence="1 2" key="1">
    <citation type="submission" date="2014-09" db="EMBL/GenBank/DDBJ databases">
        <title>Vibrio maritimus JCM 19240. (C210) whole genome shotgun sequence.</title>
        <authorList>
            <person name="Sawabe T."/>
            <person name="Meirelles P."/>
            <person name="Nakanishi M."/>
            <person name="Sayaka M."/>
            <person name="Hattori M."/>
            <person name="Ohkuma M."/>
        </authorList>
    </citation>
    <scope>NUCLEOTIDE SEQUENCE [LARGE SCALE GENOMIC DNA]</scope>
    <source>
        <strain evidence="1 2">JCM 19240</strain>
    </source>
</reference>
<keyword evidence="2" id="KW-1185">Reference proteome</keyword>